<dbReference type="InterPro" id="IPR027417">
    <property type="entry name" value="P-loop_NTPase"/>
</dbReference>
<evidence type="ECO:0000313" key="8">
    <source>
        <dbReference type="EMBL" id="QJT05937.1"/>
    </source>
</evidence>
<dbReference type="Gene3D" id="3.40.50.300">
    <property type="entry name" value="P-loop containing nucleotide triphosphate hydrolases"/>
    <property type="match status" value="1"/>
</dbReference>
<evidence type="ECO:0000256" key="4">
    <source>
        <dbReference type="ARBA" id="ARBA00023134"/>
    </source>
</evidence>
<keyword evidence="2" id="KW-0547">Nucleotide-binding</keyword>
<evidence type="ECO:0000256" key="2">
    <source>
        <dbReference type="ARBA" id="ARBA00022741"/>
    </source>
</evidence>
<keyword evidence="4" id="KW-0342">GTP-binding</keyword>
<dbReference type="CDD" id="cd09912">
    <property type="entry name" value="DLP_2"/>
    <property type="match status" value="1"/>
</dbReference>
<dbReference type="GO" id="GO:0005525">
    <property type="term" value="F:GTP binding"/>
    <property type="evidence" value="ECO:0007669"/>
    <property type="project" value="UniProtKB-KW"/>
</dbReference>
<feature type="transmembrane region" description="Helical" evidence="6">
    <location>
        <begin position="518"/>
        <end position="544"/>
    </location>
</feature>
<dbReference type="RefSeq" id="WP_171401248.1">
    <property type="nucleotide sequence ID" value="NZ_CP049838.1"/>
</dbReference>
<organism evidence="8 9">
    <name type="scientific">Streptomyces asoensis</name>
    <dbReference type="NCBI Taxonomy" id="249586"/>
    <lineage>
        <taxon>Bacteria</taxon>
        <taxon>Bacillati</taxon>
        <taxon>Actinomycetota</taxon>
        <taxon>Actinomycetes</taxon>
        <taxon>Kitasatosporales</taxon>
        <taxon>Streptomycetaceae</taxon>
        <taxon>Streptomyces</taxon>
    </lineage>
</organism>
<dbReference type="PANTHER" id="PTHR10465">
    <property type="entry name" value="TRANSMEMBRANE GTPASE FZO1"/>
    <property type="match status" value="1"/>
</dbReference>
<dbReference type="GO" id="GO:0003924">
    <property type="term" value="F:GTPase activity"/>
    <property type="evidence" value="ECO:0007669"/>
    <property type="project" value="InterPro"/>
</dbReference>
<evidence type="ECO:0000256" key="3">
    <source>
        <dbReference type="ARBA" id="ARBA00022801"/>
    </source>
</evidence>
<accession>A0A6M4WZF0</accession>
<dbReference type="Proteomes" id="UP000502665">
    <property type="component" value="Chromosome"/>
</dbReference>
<gene>
    <name evidence="8" type="ORF">G9272_41090</name>
</gene>
<dbReference type="EMBL" id="CP049838">
    <property type="protein sequence ID" value="QJT05937.1"/>
    <property type="molecule type" value="Genomic_DNA"/>
</dbReference>
<comment type="subcellular location">
    <subcellularLocation>
        <location evidence="1">Membrane</location>
    </subcellularLocation>
</comment>
<proteinExistence type="predicted"/>
<reference evidence="8" key="1">
    <citation type="submission" date="2020-03" db="EMBL/GenBank/DDBJ databases">
        <title>Molecular networking-based the target discovery of potent antiproliferative macrolactams: 5/6/7/16 polycyclic ansamycins and glycosylated trienomycin from Streptomyces cacaoi subsp. asoensis.</title>
        <authorList>
            <person name="Liu L.-L."/>
        </authorList>
    </citation>
    <scope>NUCLEOTIDE SEQUENCE [LARGE SCALE GENOMIC DNA]</scope>
    <source>
        <strain evidence="8">H2S5</strain>
    </source>
</reference>
<dbReference type="GO" id="GO:0016020">
    <property type="term" value="C:membrane"/>
    <property type="evidence" value="ECO:0007669"/>
    <property type="project" value="UniProtKB-SubCell"/>
</dbReference>
<evidence type="ECO:0000256" key="6">
    <source>
        <dbReference type="SAM" id="Phobius"/>
    </source>
</evidence>
<keyword evidence="9" id="KW-1185">Reference proteome</keyword>
<dbReference type="GO" id="GO:0008053">
    <property type="term" value="P:mitochondrial fusion"/>
    <property type="evidence" value="ECO:0007669"/>
    <property type="project" value="TreeGrafter"/>
</dbReference>
<dbReference type="InterPro" id="IPR045063">
    <property type="entry name" value="Dynamin_N"/>
</dbReference>
<feature type="transmembrane region" description="Helical" evidence="6">
    <location>
        <begin position="487"/>
        <end position="506"/>
    </location>
</feature>
<sequence>MPKSADADDLGGIARKRRVLLELIERQSMVVRDLRDEAVAGDLADLEQQVRDGRFTVMIVGDFNRGKSTLVNAMLGSRVLPTKPEPTTAVITEVHYAEQATAHLYPTSDNGLTPEPVQVDLDLLEEYLAVDQDAPDVAGLYERAVVRWPVALCRDGVVLVDSPGLNNINVHTGITLNYLQSADAVIMVVDATVAFAENEREYLESRIRASGHEDVLFVITKTDTLDTYELPIALQSIRRTVEKLRRPREALFFVRAKQALNGRVSGDQELIETSGITEFEEALSEFLARERGRVQLLIAANRLGTYTVMSHGAVADRRRLAASSHAELERRHAALQPELLALEARRQRFLDAAGAVIDEAQMSIDARARDLLRTIADQCVDWAVTTETEAGIGWSLRLKKNAEALAKELGAALAARAESEVTVWQAEVLKPALETYGAVLSTVMESEVERFEADLRALRSTLFAAGASDTIGDVAGPGMGERTVATVLGWVGGGPALGFAGARFGMKGMLKQAAPIMGGLAVGVLLGVGTGGLAFIAMGIAAALNFKELPAAEKKVRQAIGARIRDQLLAQRETHTARMATEAVRGLRDATSAFASGLHTEIESVRSQVDAALEAKRQGGEAVAAELRLLDTLAAELDRIDRDTAELRAGLDPLPGL</sequence>
<dbReference type="PANTHER" id="PTHR10465:SF0">
    <property type="entry name" value="SARCALUMENIN"/>
    <property type="match status" value="1"/>
</dbReference>
<dbReference type="Pfam" id="PF00350">
    <property type="entry name" value="Dynamin_N"/>
    <property type="match status" value="1"/>
</dbReference>
<evidence type="ECO:0000313" key="9">
    <source>
        <dbReference type="Proteomes" id="UP000502665"/>
    </source>
</evidence>
<keyword evidence="6" id="KW-0812">Transmembrane</keyword>
<dbReference type="InterPro" id="IPR027094">
    <property type="entry name" value="Mitofusin_fam"/>
</dbReference>
<evidence type="ECO:0000256" key="1">
    <source>
        <dbReference type="ARBA" id="ARBA00004370"/>
    </source>
</evidence>
<dbReference type="SUPFAM" id="SSF52540">
    <property type="entry name" value="P-loop containing nucleoside triphosphate hydrolases"/>
    <property type="match status" value="1"/>
</dbReference>
<keyword evidence="6" id="KW-1133">Transmembrane helix</keyword>
<evidence type="ECO:0000259" key="7">
    <source>
        <dbReference type="Pfam" id="PF00350"/>
    </source>
</evidence>
<feature type="domain" description="Dynamin N-terminal" evidence="7">
    <location>
        <begin position="57"/>
        <end position="221"/>
    </location>
</feature>
<keyword evidence="5 6" id="KW-0472">Membrane</keyword>
<evidence type="ECO:0000256" key="5">
    <source>
        <dbReference type="ARBA" id="ARBA00023136"/>
    </source>
</evidence>
<dbReference type="AlphaFoldDB" id="A0A6M4WZF0"/>
<protein>
    <recommendedName>
        <fullName evidence="7">Dynamin N-terminal domain-containing protein</fullName>
    </recommendedName>
</protein>
<name>A0A6M4WZF0_9ACTN</name>
<keyword evidence="3" id="KW-0378">Hydrolase</keyword>